<reference evidence="3" key="1">
    <citation type="journal article" date="2019" name="Int. J. Syst. Evol. Microbiol.">
        <title>The Global Catalogue of Microorganisms (GCM) 10K type strain sequencing project: providing services to taxonomists for standard genome sequencing and annotation.</title>
        <authorList>
            <consortium name="The Broad Institute Genomics Platform"/>
            <consortium name="The Broad Institute Genome Sequencing Center for Infectious Disease"/>
            <person name="Wu L."/>
            <person name="Ma J."/>
        </authorList>
    </citation>
    <scope>NUCLEOTIDE SEQUENCE [LARGE SCALE GENOMIC DNA]</scope>
    <source>
        <strain evidence="3">CGMCC 1.15053</strain>
    </source>
</reference>
<dbReference type="EMBL" id="JBHSOH010000020">
    <property type="protein sequence ID" value="MFC5849411.1"/>
    <property type="molecule type" value="Genomic_DNA"/>
</dbReference>
<proteinExistence type="predicted"/>
<keyword evidence="3" id="KW-1185">Reference proteome</keyword>
<evidence type="ECO:0000313" key="3">
    <source>
        <dbReference type="Proteomes" id="UP001595979"/>
    </source>
</evidence>
<dbReference type="RefSeq" id="WP_380050526.1">
    <property type="nucleotide sequence ID" value="NZ_JBHSOH010000020.1"/>
</dbReference>
<dbReference type="Proteomes" id="UP001595979">
    <property type="component" value="Unassembled WGS sequence"/>
</dbReference>
<feature type="compositionally biased region" description="Pro residues" evidence="1">
    <location>
        <begin position="97"/>
        <end position="106"/>
    </location>
</feature>
<name>A0ABW1DP80_9DEIO</name>
<comment type="caution">
    <text evidence="2">The sequence shown here is derived from an EMBL/GenBank/DDBJ whole genome shotgun (WGS) entry which is preliminary data.</text>
</comment>
<protein>
    <submittedName>
        <fullName evidence="2">Uncharacterized protein</fullName>
    </submittedName>
</protein>
<organism evidence="2 3">
    <name type="scientific">Deinococcus petrolearius</name>
    <dbReference type="NCBI Taxonomy" id="1751295"/>
    <lineage>
        <taxon>Bacteria</taxon>
        <taxon>Thermotogati</taxon>
        <taxon>Deinococcota</taxon>
        <taxon>Deinococci</taxon>
        <taxon>Deinococcales</taxon>
        <taxon>Deinococcaceae</taxon>
        <taxon>Deinococcus</taxon>
    </lineage>
</organism>
<evidence type="ECO:0000313" key="2">
    <source>
        <dbReference type="EMBL" id="MFC5849411.1"/>
    </source>
</evidence>
<accession>A0ABW1DP80</accession>
<sequence length="106" mass="11793">MAALPQRWAIVSTYADEGAGVVGITYQAANLAYLGRTGPRAVWTRRRRAGQRLAGWTDPDPRADGGRGGCALTARAALHRYRLLRGQQERERNPGRYPKPLPRLLR</sequence>
<gene>
    <name evidence="2" type="ORF">ACFPQ6_13950</name>
</gene>
<evidence type="ECO:0000256" key="1">
    <source>
        <dbReference type="SAM" id="MobiDB-lite"/>
    </source>
</evidence>
<feature type="region of interest" description="Disordered" evidence="1">
    <location>
        <begin position="83"/>
        <end position="106"/>
    </location>
</feature>